<dbReference type="Proteomes" id="UP000765509">
    <property type="component" value="Unassembled WGS sequence"/>
</dbReference>
<organism evidence="1 2">
    <name type="scientific">Austropuccinia psidii MF-1</name>
    <dbReference type="NCBI Taxonomy" id="1389203"/>
    <lineage>
        <taxon>Eukaryota</taxon>
        <taxon>Fungi</taxon>
        <taxon>Dikarya</taxon>
        <taxon>Basidiomycota</taxon>
        <taxon>Pucciniomycotina</taxon>
        <taxon>Pucciniomycetes</taxon>
        <taxon>Pucciniales</taxon>
        <taxon>Sphaerophragmiaceae</taxon>
        <taxon>Austropuccinia</taxon>
    </lineage>
</organism>
<evidence type="ECO:0000313" key="1">
    <source>
        <dbReference type="EMBL" id="MBW0523703.1"/>
    </source>
</evidence>
<keyword evidence="2" id="KW-1185">Reference proteome</keyword>
<gene>
    <name evidence="1" type="ORF">O181_063418</name>
</gene>
<evidence type="ECO:0000313" key="2">
    <source>
        <dbReference type="Proteomes" id="UP000765509"/>
    </source>
</evidence>
<accession>A0A9Q3I0K8</accession>
<sequence length="87" mass="9963">MDPFIAEKKRPEDSDEILSIEYDPHQLRTAISQAIGAITPAMKLKVDGSNFAEWEDNMAMLMDNFLDNPEYLTTKEGRTTYDESYVV</sequence>
<dbReference type="AlphaFoldDB" id="A0A9Q3I0K8"/>
<comment type="caution">
    <text evidence="1">The sequence shown here is derived from an EMBL/GenBank/DDBJ whole genome shotgun (WGS) entry which is preliminary data.</text>
</comment>
<dbReference type="EMBL" id="AVOT02030512">
    <property type="protein sequence ID" value="MBW0523703.1"/>
    <property type="molecule type" value="Genomic_DNA"/>
</dbReference>
<reference evidence="1" key="1">
    <citation type="submission" date="2021-03" db="EMBL/GenBank/DDBJ databases">
        <title>Draft genome sequence of rust myrtle Austropuccinia psidii MF-1, a brazilian biotype.</title>
        <authorList>
            <person name="Quecine M.C."/>
            <person name="Pachon D.M.R."/>
            <person name="Bonatelli M.L."/>
            <person name="Correr F.H."/>
            <person name="Franceschini L.M."/>
            <person name="Leite T.F."/>
            <person name="Margarido G.R.A."/>
            <person name="Almeida C.A."/>
            <person name="Ferrarezi J.A."/>
            <person name="Labate C.A."/>
        </authorList>
    </citation>
    <scope>NUCLEOTIDE SEQUENCE</scope>
    <source>
        <strain evidence="1">MF-1</strain>
    </source>
</reference>
<protein>
    <submittedName>
        <fullName evidence="1">Uncharacterized protein</fullName>
    </submittedName>
</protein>
<name>A0A9Q3I0K8_9BASI</name>
<proteinExistence type="predicted"/>